<proteinExistence type="inferred from homology"/>
<organism evidence="10 11">
    <name type="scientific">Agromyces cerinus subsp. cerinus</name>
    <dbReference type="NCBI Taxonomy" id="232089"/>
    <lineage>
        <taxon>Bacteria</taxon>
        <taxon>Bacillati</taxon>
        <taxon>Actinomycetota</taxon>
        <taxon>Actinomycetes</taxon>
        <taxon>Micrococcales</taxon>
        <taxon>Microbacteriaceae</taxon>
        <taxon>Agromyces</taxon>
    </lineage>
</organism>
<evidence type="ECO:0000256" key="3">
    <source>
        <dbReference type="ARBA" id="ARBA00022679"/>
    </source>
</evidence>
<protein>
    <submittedName>
        <fullName evidence="10">Diacylglycerol kinase</fullName>
    </submittedName>
</protein>
<dbReference type="EMBL" id="FSRJ01000001">
    <property type="protein sequence ID" value="SIN71423.1"/>
    <property type="molecule type" value="Genomic_DNA"/>
</dbReference>
<dbReference type="SMART" id="SM00046">
    <property type="entry name" value="DAGKc"/>
    <property type="match status" value="1"/>
</dbReference>
<dbReference type="SUPFAM" id="SSF111331">
    <property type="entry name" value="NAD kinase/diacylglycerol kinase-like"/>
    <property type="match status" value="1"/>
</dbReference>
<comment type="cofactor">
    <cofactor evidence="1">
        <name>Mg(2+)</name>
        <dbReference type="ChEBI" id="CHEBI:18420"/>
    </cofactor>
</comment>
<dbReference type="STRING" id="232089.SAMN05443544_0393"/>
<dbReference type="Proteomes" id="UP000184699">
    <property type="component" value="Unassembled WGS sequence"/>
</dbReference>
<dbReference type="Gene3D" id="3.40.50.10330">
    <property type="entry name" value="Probable inorganic polyphosphate/atp-NAD kinase, domain 1"/>
    <property type="match status" value="1"/>
</dbReference>
<dbReference type="InterPro" id="IPR017438">
    <property type="entry name" value="ATP-NAD_kinase_N"/>
</dbReference>
<dbReference type="InterPro" id="IPR045540">
    <property type="entry name" value="YegS/DAGK_C"/>
</dbReference>
<keyword evidence="4" id="KW-0547">Nucleotide-binding</keyword>
<dbReference type="GO" id="GO:0005524">
    <property type="term" value="F:ATP binding"/>
    <property type="evidence" value="ECO:0007669"/>
    <property type="project" value="UniProtKB-KW"/>
</dbReference>
<keyword evidence="7" id="KW-0444">Lipid biosynthesis</keyword>
<keyword evidence="8" id="KW-1208">Phospholipid metabolism</keyword>
<accession>A0A1N6DL70</accession>
<name>A0A1N6DL70_9MICO</name>
<dbReference type="PANTHER" id="PTHR12358:SF106">
    <property type="entry name" value="LIPID KINASE YEGS"/>
    <property type="match status" value="1"/>
</dbReference>
<evidence type="ECO:0000313" key="11">
    <source>
        <dbReference type="Proteomes" id="UP000184699"/>
    </source>
</evidence>
<dbReference type="PROSITE" id="PS50146">
    <property type="entry name" value="DAGK"/>
    <property type="match status" value="1"/>
</dbReference>
<dbReference type="Pfam" id="PF19279">
    <property type="entry name" value="YegS_C"/>
    <property type="match status" value="1"/>
</dbReference>
<dbReference type="Pfam" id="PF00781">
    <property type="entry name" value="DAGK_cat"/>
    <property type="match status" value="1"/>
</dbReference>
<feature type="domain" description="DAGKc" evidence="9">
    <location>
        <begin position="18"/>
        <end position="152"/>
    </location>
</feature>
<dbReference type="PANTHER" id="PTHR12358">
    <property type="entry name" value="SPHINGOSINE KINASE"/>
    <property type="match status" value="1"/>
</dbReference>
<sequence>MASSPRKAAACQNRTMSSAPRRLLVAINPAASFGRNRAVGQSVADRLAHEGHEVTVLREDNFELLRRATESAFALGTDGLVVVGGDGMVSLGVNLLAGTGVPLGIVAAGTGNDLARGLGLPFDDPAAAIEALVGALGRPPKLIDAGLIRHGELRTWFASVVSTGFDAVVNERANGMTRPKGPSRYTLAMVRELVTFRPRSYAITIDGVRREQRAMLVSVANNSSIGGGMRIVPHADLSDGSLDVFIVHPISRARLVAVFPKVFAGRHTDHPAVEFLTGREVRIEADDIVAYADGERIGQLPIDVEIVPGALAVFV</sequence>
<dbReference type="GO" id="GO:0004143">
    <property type="term" value="F:ATP-dependent diacylglycerol kinase activity"/>
    <property type="evidence" value="ECO:0007669"/>
    <property type="project" value="TreeGrafter"/>
</dbReference>
<dbReference type="InterPro" id="IPR016064">
    <property type="entry name" value="NAD/diacylglycerol_kinase_sf"/>
</dbReference>
<dbReference type="GO" id="GO:0008654">
    <property type="term" value="P:phospholipid biosynthetic process"/>
    <property type="evidence" value="ECO:0007669"/>
    <property type="project" value="UniProtKB-KW"/>
</dbReference>
<keyword evidence="6" id="KW-0067">ATP-binding</keyword>
<evidence type="ECO:0000256" key="4">
    <source>
        <dbReference type="ARBA" id="ARBA00022741"/>
    </source>
</evidence>
<comment type="similarity">
    <text evidence="2">Belongs to the diacylglycerol/lipid kinase family.</text>
</comment>
<dbReference type="AlphaFoldDB" id="A0A1N6DL70"/>
<keyword evidence="11" id="KW-1185">Reference proteome</keyword>
<evidence type="ECO:0000256" key="7">
    <source>
        <dbReference type="ARBA" id="ARBA00023209"/>
    </source>
</evidence>
<evidence type="ECO:0000256" key="8">
    <source>
        <dbReference type="ARBA" id="ARBA00023264"/>
    </source>
</evidence>
<evidence type="ECO:0000259" key="9">
    <source>
        <dbReference type="PROSITE" id="PS50146"/>
    </source>
</evidence>
<evidence type="ECO:0000256" key="2">
    <source>
        <dbReference type="ARBA" id="ARBA00005983"/>
    </source>
</evidence>
<evidence type="ECO:0000313" key="10">
    <source>
        <dbReference type="EMBL" id="SIN71423.1"/>
    </source>
</evidence>
<dbReference type="InterPro" id="IPR001206">
    <property type="entry name" value="Diacylglycerol_kinase_cat_dom"/>
</dbReference>
<evidence type="ECO:0000256" key="6">
    <source>
        <dbReference type="ARBA" id="ARBA00022840"/>
    </source>
</evidence>
<keyword evidence="3" id="KW-0808">Transferase</keyword>
<keyword evidence="5 10" id="KW-0418">Kinase</keyword>
<gene>
    <name evidence="10" type="ORF">SAMN05443544_0393</name>
</gene>
<dbReference type="InterPro" id="IPR050187">
    <property type="entry name" value="Lipid_Phosphate_FormReg"/>
</dbReference>
<keyword evidence="7" id="KW-0594">Phospholipid biosynthesis</keyword>
<evidence type="ECO:0000256" key="1">
    <source>
        <dbReference type="ARBA" id="ARBA00001946"/>
    </source>
</evidence>
<reference evidence="11" key="1">
    <citation type="submission" date="2016-11" db="EMBL/GenBank/DDBJ databases">
        <authorList>
            <person name="Varghese N."/>
            <person name="Submissions S."/>
        </authorList>
    </citation>
    <scope>NUCLEOTIDE SEQUENCE [LARGE SCALE GENOMIC DNA]</scope>
    <source>
        <strain evidence="11">DSM 8595</strain>
    </source>
</reference>
<keyword evidence="7" id="KW-0443">Lipid metabolism</keyword>
<evidence type="ECO:0000256" key="5">
    <source>
        <dbReference type="ARBA" id="ARBA00022777"/>
    </source>
</evidence>
<dbReference type="Gene3D" id="2.60.200.40">
    <property type="match status" value="1"/>
</dbReference>
<dbReference type="GO" id="GO:0005886">
    <property type="term" value="C:plasma membrane"/>
    <property type="evidence" value="ECO:0007669"/>
    <property type="project" value="TreeGrafter"/>
</dbReference>